<dbReference type="InterPro" id="IPR039640">
    <property type="entry name" value="SCAB"/>
</dbReference>
<feature type="non-terminal residue" evidence="2">
    <location>
        <position position="89"/>
    </location>
</feature>
<feature type="non-terminal residue" evidence="2">
    <location>
        <position position="1"/>
    </location>
</feature>
<dbReference type="EMBL" id="AUSU01003435">
    <property type="protein sequence ID" value="EPS66863.1"/>
    <property type="molecule type" value="Genomic_DNA"/>
</dbReference>
<sequence length="89" mass="9846">KEMTRLSRGFSYTVQSDAVSSVSADVRFASTRFPKYKIGAGNQITEIKEGKNISPVKELVAKETALLLKQQQRLSVRDLANKFEKGLAA</sequence>
<accession>S8DUP6</accession>
<dbReference type="InterPro" id="IPR032012">
    <property type="entry name" value="SCAB-ABD"/>
</dbReference>
<dbReference type="AlphaFoldDB" id="S8DUP6"/>
<dbReference type="PANTHER" id="PTHR31172:SF3">
    <property type="entry name" value="STOMATAL CLOSURE-RELATED ACTIN-BINDING PROTEIN 1"/>
    <property type="match status" value="1"/>
</dbReference>
<gene>
    <name evidence="2" type="ORF">M569_07915</name>
</gene>
<evidence type="ECO:0000259" key="1">
    <source>
        <dbReference type="Pfam" id="PF16711"/>
    </source>
</evidence>
<dbReference type="GO" id="GO:0003779">
    <property type="term" value="F:actin binding"/>
    <property type="evidence" value="ECO:0007669"/>
    <property type="project" value="InterPro"/>
</dbReference>
<evidence type="ECO:0000313" key="3">
    <source>
        <dbReference type="Proteomes" id="UP000015453"/>
    </source>
</evidence>
<dbReference type="OrthoDB" id="1689041at2759"/>
<organism evidence="2 3">
    <name type="scientific">Genlisea aurea</name>
    <dbReference type="NCBI Taxonomy" id="192259"/>
    <lineage>
        <taxon>Eukaryota</taxon>
        <taxon>Viridiplantae</taxon>
        <taxon>Streptophyta</taxon>
        <taxon>Embryophyta</taxon>
        <taxon>Tracheophyta</taxon>
        <taxon>Spermatophyta</taxon>
        <taxon>Magnoliopsida</taxon>
        <taxon>eudicotyledons</taxon>
        <taxon>Gunneridae</taxon>
        <taxon>Pentapetalae</taxon>
        <taxon>asterids</taxon>
        <taxon>lamiids</taxon>
        <taxon>Lamiales</taxon>
        <taxon>Lentibulariaceae</taxon>
        <taxon>Genlisea</taxon>
    </lineage>
</organism>
<feature type="domain" description="Stomatal closure-related actin-binding protein actin-binding" evidence="1">
    <location>
        <begin position="56"/>
        <end position="89"/>
    </location>
</feature>
<keyword evidence="3" id="KW-1185">Reference proteome</keyword>
<protein>
    <recommendedName>
        <fullName evidence="1">Stomatal closure-related actin-binding protein actin-binding domain-containing protein</fullName>
    </recommendedName>
</protein>
<reference evidence="2 3" key="1">
    <citation type="journal article" date="2013" name="BMC Genomics">
        <title>The miniature genome of a carnivorous plant Genlisea aurea contains a low number of genes and short non-coding sequences.</title>
        <authorList>
            <person name="Leushkin E.V."/>
            <person name="Sutormin R.A."/>
            <person name="Nabieva E.R."/>
            <person name="Penin A.A."/>
            <person name="Kondrashov A.S."/>
            <person name="Logacheva M.D."/>
        </authorList>
    </citation>
    <scope>NUCLEOTIDE SEQUENCE [LARGE SCALE GENOMIC DNA]</scope>
</reference>
<comment type="caution">
    <text evidence="2">The sequence shown here is derived from an EMBL/GenBank/DDBJ whole genome shotgun (WGS) entry which is preliminary data.</text>
</comment>
<dbReference type="PANTHER" id="PTHR31172">
    <property type="entry name" value="STOMATAL CLOSURE-RELATED ACTIN-BINDING PROTEIN 1"/>
    <property type="match status" value="1"/>
</dbReference>
<evidence type="ECO:0000313" key="2">
    <source>
        <dbReference type="EMBL" id="EPS66863.1"/>
    </source>
</evidence>
<dbReference type="GO" id="GO:0007015">
    <property type="term" value="P:actin filament organization"/>
    <property type="evidence" value="ECO:0007669"/>
    <property type="project" value="InterPro"/>
</dbReference>
<proteinExistence type="predicted"/>
<dbReference type="Proteomes" id="UP000015453">
    <property type="component" value="Unassembled WGS sequence"/>
</dbReference>
<dbReference type="Pfam" id="PF16711">
    <property type="entry name" value="SCAB-ABD"/>
    <property type="match status" value="1"/>
</dbReference>
<dbReference type="GO" id="GO:0010119">
    <property type="term" value="P:regulation of stomatal movement"/>
    <property type="evidence" value="ECO:0007669"/>
    <property type="project" value="InterPro"/>
</dbReference>
<name>S8DUP6_9LAMI</name>